<comment type="subcellular location">
    <subcellularLocation>
        <location evidence="1">Membrane</location>
        <topology evidence="1">Multi-pass membrane protein</topology>
    </subcellularLocation>
</comment>
<dbReference type="GeneTree" id="ENSGT00940000153861"/>
<organism evidence="7 8">
    <name type="scientific">Mastacembelus armatus</name>
    <name type="common">zig-zag eel</name>
    <dbReference type="NCBI Taxonomy" id="205130"/>
    <lineage>
        <taxon>Eukaryota</taxon>
        <taxon>Metazoa</taxon>
        <taxon>Chordata</taxon>
        <taxon>Craniata</taxon>
        <taxon>Vertebrata</taxon>
        <taxon>Euteleostomi</taxon>
        <taxon>Actinopterygii</taxon>
        <taxon>Neopterygii</taxon>
        <taxon>Teleostei</taxon>
        <taxon>Neoteleostei</taxon>
        <taxon>Acanthomorphata</taxon>
        <taxon>Anabantaria</taxon>
        <taxon>Synbranchiformes</taxon>
        <taxon>Mastacembelidae</taxon>
        <taxon>Mastacembelus</taxon>
    </lineage>
</organism>
<dbReference type="GO" id="GO:0016020">
    <property type="term" value="C:membrane"/>
    <property type="evidence" value="ECO:0007669"/>
    <property type="project" value="UniProtKB-SubCell"/>
</dbReference>
<evidence type="ECO:0000256" key="1">
    <source>
        <dbReference type="ARBA" id="ARBA00004141"/>
    </source>
</evidence>
<dbReference type="Ensembl" id="ENSMAMT00000066890.1">
    <property type="protein sequence ID" value="ENSMAMP00000038364.1"/>
    <property type="gene ID" value="ENSMAMG00000007888.2"/>
</dbReference>
<sequence length="374" mass="42440">MAPQGPNSSSVPEIPVVTPDEPIFLMTSTAQTISGFFVWTALLITCHQIYMHLRYYSSPNEQRHIVRILFIVPIYAFDSWLSLLFFTNEEYYVYFDTVRDCYEAFVIYNFLSLCYEYLGGESAIMAEIRGKPIESSCMYGTCCLWGKTYSIGFLRFCKQLNVSLLYVILFSLSLFSSVASGYLYVTIIYNISVSLSLYALFLFYFATRELLVPYNPVLKFFMVKSVIFLSFWQGMLLAILEKCGAIPQISSAEVSVGEGTVAAGYQNFIICIEMFFAAVALRHAFTYKVYMDKRLDSYGRCAPMKSISSSLKETMNPGDMVQDAIHNFSPAYQQYTQQSTLERSGGPPLSRSHSNISTRGDNEKTLLLSSDDEF</sequence>
<dbReference type="Proteomes" id="UP000261640">
    <property type="component" value="Unplaced"/>
</dbReference>
<feature type="transmembrane region" description="Helical" evidence="6">
    <location>
        <begin position="65"/>
        <end position="86"/>
    </location>
</feature>
<feature type="transmembrane region" description="Helical" evidence="6">
    <location>
        <begin position="106"/>
        <end position="126"/>
    </location>
</feature>
<feature type="region of interest" description="Disordered" evidence="5">
    <location>
        <begin position="339"/>
        <end position="362"/>
    </location>
</feature>
<keyword evidence="3 6" id="KW-1133">Transmembrane helix</keyword>
<keyword evidence="2 6" id="KW-0812">Transmembrane</keyword>
<name>A0A7N8WRS1_9TELE</name>
<keyword evidence="4 6" id="KW-0472">Membrane</keyword>
<reference evidence="7" key="1">
    <citation type="submission" date="2025-08" db="UniProtKB">
        <authorList>
            <consortium name="Ensembl"/>
        </authorList>
    </citation>
    <scope>IDENTIFICATION</scope>
</reference>
<evidence type="ECO:0000256" key="2">
    <source>
        <dbReference type="ARBA" id="ARBA00022692"/>
    </source>
</evidence>
<protein>
    <submittedName>
        <fullName evidence="7">Transmembrane protein 184Bb, duplicate 2</fullName>
    </submittedName>
</protein>
<dbReference type="AlphaFoldDB" id="A0A7N8WRS1"/>
<evidence type="ECO:0000256" key="3">
    <source>
        <dbReference type="ARBA" id="ARBA00022989"/>
    </source>
</evidence>
<feature type="transmembrane region" description="Helical" evidence="6">
    <location>
        <begin position="265"/>
        <end position="285"/>
    </location>
</feature>
<dbReference type="InterPro" id="IPR005178">
    <property type="entry name" value="Ostalpha/TMEM184C"/>
</dbReference>
<feature type="transmembrane region" description="Helical" evidence="6">
    <location>
        <begin position="23"/>
        <end position="44"/>
    </location>
</feature>
<feature type="transmembrane region" description="Helical" evidence="6">
    <location>
        <begin position="163"/>
        <end position="181"/>
    </location>
</feature>
<dbReference type="Pfam" id="PF03619">
    <property type="entry name" value="Solute_trans_a"/>
    <property type="match status" value="1"/>
</dbReference>
<dbReference type="SMART" id="SM01417">
    <property type="entry name" value="Solute_trans_a"/>
    <property type="match status" value="1"/>
</dbReference>
<evidence type="ECO:0000256" key="5">
    <source>
        <dbReference type="SAM" id="MobiDB-lite"/>
    </source>
</evidence>
<feature type="transmembrane region" description="Helical" evidence="6">
    <location>
        <begin position="217"/>
        <end position="240"/>
    </location>
</feature>
<evidence type="ECO:0000313" key="7">
    <source>
        <dbReference type="Ensembl" id="ENSMAMP00000038364.1"/>
    </source>
</evidence>
<evidence type="ECO:0000313" key="8">
    <source>
        <dbReference type="Proteomes" id="UP000261640"/>
    </source>
</evidence>
<accession>A0A7N8WRS1</accession>
<feature type="transmembrane region" description="Helical" evidence="6">
    <location>
        <begin position="187"/>
        <end position="205"/>
    </location>
</feature>
<evidence type="ECO:0000256" key="4">
    <source>
        <dbReference type="ARBA" id="ARBA00023136"/>
    </source>
</evidence>
<evidence type="ECO:0000256" key="6">
    <source>
        <dbReference type="SAM" id="Phobius"/>
    </source>
</evidence>
<keyword evidence="8" id="KW-1185">Reference proteome</keyword>
<reference evidence="7" key="2">
    <citation type="submission" date="2025-09" db="UniProtKB">
        <authorList>
            <consortium name="Ensembl"/>
        </authorList>
    </citation>
    <scope>IDENTIFICATION</scope>
</reference>
<proteinExistence type="predicted"/>
<dbReference type="PANTHER" id="PTHR23423">
    <property type="entry name" value="ORGANIC SOLUTE TRANSPORTER-RELATED"/>
    <property type="match status" value="1"/>
</dbReference>